<reference evidence="1" key="1">
    <citation type="journal article" date="2015" name="Nature">
        <title>Complex archaea that bridge the gap between prokaryotes and eukaryotes.</title>
        <authorList>
            <person name="Spang A."/>
            <person name="Saw J.H."/>
            <person name="Jorgensen S.L."/>
            <person name="Zaremba-Niedzwiedzka K."/>
            <person name="Martijn J."/>
            <person name="Lind A.E."/>
            <person name="van Eijk R."/>
            <person name="Schleper C."/>
            <person name="Guy L."/>
            <person name="Ettema T.J."/>
        </authorList>
    </citation>
    <scope>NUCLEOTIDE SEQUENCE</scope>
</reference>
<organism evidence="1">
    <name type="scientific">marine sediment metagenome</name>
    <dbReference type="NCBI Taxonomy" id="412755"/>
    <lineage>
        <taxon>unclassified sequences</taxon>
        <taxon>metagenomes</taxon>
        <taxon>ecological metagenomes</taxon>
    </lineage>
</organism>
<gene>
    <name evidence="1" type="ORF">LCGC14_1281390</name>
</gene>
<protein>
    <submittedName>
        <fullName evidence="1">Uncharacterized protein</fullName>
    </submittedName>
</protein>
<name>A0A0F9KWQ3_9ZZZZ</name>
<evidence type="ECO:0000313" key="1">
    <source>
        <dbReference type="EMBL" id="KKM86198.1"/>
    </source>
</evidence>
<comment type="caution">
    <text evidence="1">The sequence shown here is derived from an EMBL/GenBank/DDBJ whole genome shotgun (WGS) entry which is preliminary data.</text>
</comment>
<sequence>MSNKRDWNRWPKWKIDLSYNTEIKARKRNNWFKFHPWPLFDKRYFGRLEKKLVNDKNAVRTAKLLYEWRRAAKPKISKRRAILDRIARREIHG</sequence>
<accession>A0A0F9KWQ3</accession>
<dbReference type="EMBL" id="LAZR01007292">
    <property type="protein sequence ID" value="KKM86198.1"/>
    <property type="molecule type" value="Genomic_DNA"/>
</dbReference>
<dbReference type="AlphaFoldDB" id="A0A0F9KWQ3"/>
<proteinExistence type="predicted"/>